<evidence type="ECO:0000256" key="3">
    <source>
        <dbReference type="ARBA" id="ARBA00022730"/>
    </source>
</evidence>
<accession>A0A444X9N9</accession>
<dbReference type="SUPFAM" id="SSF75217">
    <property type="entry name" value="alpha/beta knot"/>
    <property type="match status" value="1"/>
</dbReference>
<dbReference type="Pfam" id="PF03587">
    <property type="entry name" value="EMG1"/>
    <property type="match status" value="1"/>
</dbReference>
<dbReference type="PANTHER" id="PTHR12636:SF12">
    <property type="entry name" value="RIBOSOMAL RNA SMALL SUBUNIT METHYLTRANSFERASE NEP1-LIKE"/>
    <property type="match status" value="1"/>
</dbReference>
<protein>
    <submittedName>
        <fullName evidence="6">Uncharacterized protein</fullName>
    </submittedName>
</protein>
<dbReference type="AlphaFoldDB" id="A0A444X9N9"/>
<evidence type="ECO:0000256" key="5">
    <source>
        <dbReference type="SAM" id="MobiDB-lite"/>
    </source>
</evidence>
<keyword evidence="2" id="KW-0690">Ribosome biogenesis</keyword>
<comment type="caution">
    <text evidence="6">The sequence shown here is derived from an EMBL/GenBank/DDBJ whole genome shotgun (WGS) entry which is preliminary data.</text>
</comment>
<dbReference type="Gene3D" id="3.40.1280.10">
    <property type="match status" value="1"/>
</dbReference>
<dbReference type="InterPro" id="IPR029026">
    <property type="entry name" value="tRNA_m1G_MTases_N"/>
</dbReference>
<evidence type="ECO:0000313" key="6">
    <source>
        <dbReference type="EMBL" id="RYQ86372.1"/>
    </source>
</evidence>
<name>A0A444X9N9_ARAHY</name>
<dbReference type="InterPro" id="IPR029028">
    <property type="entry name" value="Alpha/beta_knot_MTases"/>
</dbReference>
<keyword evidence="3" id="KW-0699">rRNA-binding</keyword>
<dbReference type="GO" id="GO:0070037">
    <property type="term" value="F:rRNA (pseudouridine) methyltransferase activity"/>
    <property type="evidence" value="ECO:0007669"/>
    <property type="project" value="InterPro"/>
</dbReference>
<keyword evidence="7" id="KW-1185">Reference proteome</keyword>
<keyword evidence="4" id="KW-0694">RNA-binding</keyword>
<evidence type="ECO:0000313" key="7">
    <source>
        <dbReference type="Proteomes" id="UP000289738"/>
    </source>
</evidence>
<gene>
    <name evidence="6" type="ORF">Ahy_B10g106040</name>
</gene>
<sequence>MEAYMYISSYSQFEKGTNALTRWMVTPRADSKLKHKRDEKQTQIQCWEEEEPENHGNEILGNPSLKGGLTKKTKLSKCDESMGPKEHATTMVGLAGIPVSPCYPDSKGGVYFVLEKASLVAAYVGKRYQILNPDEHANFLRRKNKNPYDYRPDIVHEALLQIMGSRLCMAGRLRGVFIRTDEGILIRVEPNTQIPKTLGSFCNMMAELLQKFSIKSKGKRGKLLRLIENPVTQHLPVNSRKIGLSVSSPKAVQIKDYLAAANHDENLVFVLDHRQKSSRPLDPCQKEVADGKGLAVGGGAPVGAMSFCIALECWDLSETYLRCIGEESEDSLINSSTYFLLPCILVQVGNISNFGSYRPRVFDQESSL</sequence>
<dbReference type="CDD" id="cd18088">
    <property type="entry name" value="Nep1-like"/>
    <property type="match status" value="1"/>
</dbReference>
<dbReference type="PANTHER" id="PTHR12636">
    <property type="entry name" value="NEP1/MRA1"/>
    <property type="match status" value="1"/>
</dbReference>
<dbReference type="GO" id="GO:0032040">
    <property type="term" value="C:small-subunit processome"/>
    <property type="evidence" value="ECO:0007669"/>
    <property type="project" value="TreeGrafter"/>
</dbReference>
<evidence type="ECO:0000256" key="4">
    <source>
        <dbReference type="ARBA" id="ARBA00022884"/>
    </source>
</evidence>
<feature type="region of interest" description="Disordered" evidence="5">
    <location>
        <begin position="49"/>
        <end position="69"/>
    </location>
</feature>
<organism evidence="6 7">
    <name type="scientific">Arachis hypogaea</name>
    <name type="common">Peanut</name>
    <dbReference type="NCBI Taxonomy" id="3818"/>
    <lineage>
        <taxon>Eukaryota</taxon>
        <taxon>Viridiplantae</taxon>
        <taxon>Streptophyta</taxon>
        <taxon>Embryophyta</taxon>
        <taxon>Tracheophyta</taxon>
        <taxon>Spermatophyta</taxon>
        <taxon>Magnoliopsida</taxon>
        <taxon>eudicotyledons</taxon>
        <taxon>Gunneridae</taxon>
        <taxon>Pentapetalae</taxon>
        <taxon>rosids</taxon>
        <taxon>fabids</taxon>
        <taxon>Fabales</taxon>
        <taxon>Fabaceae</taxon>
        <taxon>Papilionoideae</taxon>
        <taxon>50 kb inversion clade</taxon>
        <taxon>dalbergioids sensu lato</taxon>
        <taxon>Dalbergieae</taxon>
        <taxon>Pterocarpus clade</taxon>
        <taxon>Arachis</taxon>
    </lineage>
</organism>
<dbReference type="STRING" id="3818.A0A444X9N9"/>
<dbReference type="InterPro" id="IPR005304">
    <property type="entry name" value="Rbsml_bgen_MeTrfase_EMG1/NEP1"/>
</dbReference>
<dbReference type="Proteomes" id="UP000289738">
    <property type="component" value="Chromosome B10"/>
</dbReference>
<proteinExistence type="inferred from homology"/>
<comment type="similarity">
    <text evidence="1">Belongs to the class IV-like SAM-binding methyltransferase superfamily. RNA methyltransferase NEP1 family.</text>
</comment>
<dbReference type="EMBL" id="SDMP01000020">
    <property type="protein sequence ID" value="RYQ86372.1"/>
    <property type="molecule type" value="Genomic_DNA"/>
</dbReference>
<reference evidence="6 7" key="1">
    <citation type="submission" date="2019-01" db="EMBL/GenBank/DDBJ databases">
        <title>Sequencing of cultivated peanut Arachis hypogaea provides insights into genome evolution and oil improvement.</title>
        <authorList>
            <person name="Chen X."/>
        </authorList>
    </citation>
    <scope>NUCLEOTIDE SEQUENCE [LARGE SCALE GENOMIC DNA]</scope>
    <source>
        <strain evidence="7">cv. Fuhuasheng</strain>
        <tissue evidence="6">Leaves</tissue>
    </source>
</reference>
<dbReference type="GO" id="GO:0070475">
    <property type="term" value="P:rRNA base methylation"/>
    <property type="evidence" value="ECO:0007669"/>
    <property type="project" value="InterPro"/>
</dbReference>
<evidence type="ECO:0000256" key="2">
    <source>
        <dbReference type="ARBA" id="ARBA00022517"/>
    </source>
</evidence>
<evidence type="ECO:0000256" key="1">
    <source>
        <dbReference type="ARBA" id="ARBA00008115"/>
    </source>
</evidence>
<dbReference type="GO" id="GO:0019843">
    <property type="term" value="F:rRNA binding"/>
    <property type="evidence" value="ECO:0007669"/>
    <property type="project" value="UniProtKB-KW"/>
</dbReference>